<keyword evidence="14" id="KW-0407">Ion channel</keyword>
<dbReference type="InterPro" id="IPR014873">
    <property type="entry name" value="VDCC_a1su_IQ"/>
</dbReference>
<evidence type="ECO:0000256" key="16">
    <source>
        <dbReference type="SAM" id="Coils"/>
    </source>
</evidence>
<evidence type="ECO:0000256" key="18">
    <source>
        <dbReference type="SAM" id="Phobius"/>
    </source>
</evidence>
<keyword evidence="5 18" id="KW-0812">Transmembrane</keyword>
<feature type="transmembrane region" description="Helical" evidence="18">
    <location>
        <begin position="947"/>
        <end position="971"/>
    </location>
</feature>
<evidence type="ECO:0000256" key="5">
    <source>
        <dbReference type="ARBA" id="ARBA00022692"/>
    </source>
</evidence>
<feature type="transmembrane region" description="Helical" evidence="18">
    <location>
        <begin position="1021"/>
        <end position="1044"/>
    </location>
</feature>
<dbReference type="EMBL" id="JAKROA010000003">
    <property type="protein sequence ID" value="KAL5108348.1"/>
    <property type="molecule type" value="Genomic_DNA"/>
</dbReference>
<dbReference type="InterPro" id="IPR005821">
    <property type="entry name" value="Ion_trans_dom"/>
</dbReference>
<feature type="domain" description="Ion transport" evidence="19">
    <location>
        <begin position="11"/>
        <end position="273"/>
    </location>
</feature>
<keyword evidence="12 18" id="KW-0472">Membrane</keyword>
<evidence type="ECO:0000256" key="14">
    <source>
        <dbReference type="ARBA" id="ARBA00023303"/>
    </source>
</evidence>
<gene>
    <name evidence="22" type="ORF">TcWFU_000413</name>
</gene>
<name>A0ABR4QEZ1_9CEST</name>
<feature type="transmembrane region" description="Helical" evidence="18">
    <location>
        <begin position="1105"/>
        <end position="1122"/>
    </location>
</feature>
<accession>A0ABR4QEZ1</accession>
<feature type="domain" description="Ion transport" evidence="19">
    <location>
        <begin position="380"/>
        <end position="617"/>
    </location>
</feature>
<feature type="transmembrane region" description="Helical" evidence="18">
    <location>
        <begin position="414"/>
        <end position="439"/>
    </location>
</feature>
<evidence type="ECO:0000256" key="1">
    <source>
        <dbReference type="ARBA" id="ARBA00004141"/>
    </source>
</evidence>
<evidence type="ECO:0000313" key="22">
    <source>
        <dbReference type="EMBL" id="KAL5108348.1"/>
    </source>
</evidence>
<evidence type="ECO:0000256" key="12">
    <source>
        <dbReference type="ARBA" id="ARBA00023136"/>
    </source>
</evidence>
<dbReference type="PANTHER" id="PTHR45628">
    <property type="entry name" value="VOLTAGE-DEPENDENT CALCIUM CHANNEL TYPE A SUBUNIT ALPHA-1"/>
    <property type="match status" value="1"/>
</dbReference>
<feature type="transmembrane region" description="Helical" evidence="18">
    <location>
        <begin position="724"/>
        <end position="742"/>
    </location>
</feature>
<keyword evidence="10 18" id="KW-1133">Transmembrane helix</keyword>
<feature type="transmembrane region" description="Helical" evidence="18">
    <location>
        <begin position="381"/>
        <end position="402"/>
    </location>
</feature>
<dbReference type="Pfam" id="PF16905">
    <property type="entry name" value="GPHH"/>
    <property type="match status" value="1"/>
</dbReference>
<evidence type="ECO:0000256" key="7">
    <source>
        <dbReference type="ARBA" id="ARBA00022737"/>
    </source>
</evidence>
<keyword evidence="6" id="KW-0479">Metal-binding</keyword>
<evidence type="ECO:0000259" key="21">
    <source>
        <dbReference type="Pfam" id="PF16905"/>
    </source>
</evidence>
<dbReference type="InterPro" id="IPR002077">
    <property type="entry name" value="VDCCAlpha1"/>
</dbReference>
<protein>
    <submittedName>
        <fullName evidence="22">Voltage-dependent calcium channel type A subunit alpha-1</fullName>
    </submittedName>
</protein>
<evidence type="ECO:0000256" key="3">
    <source>
        <dbReference type="ARBA" id="ARBA00022568"/>
    </source>
</evidence>
<dbReference type="Pfam" id="PF00520">
    <property type="entry name" value="Ion_trans"/>
    <property type="match status" value="4"/>
</dbReference>
<keyword evidence="3 15" id="KW-0109">Calcium transport</keyword>
<feature type="transmembrane region" description="Helical" evidence="18">
    <location>
        <begin position="835"/>
        <end position="857"/>
    </location>
</feature>
<proteinExistence type="inferred from homology"/>
<feature type="region of interest" description="Disordered" evidence="17">
    <location>
        <begin position="1824"/>
        <end position="1861"/>
    </location>
</feature>
<feature type="transmembrane region" description="Helical" evidence="18">
    <location>
        <begin position="113"/>
        <end position="132"/>
    </location>
</feature>
<feature type="compositionally biased region" description="Polar residues" evidence="17">
    <location>
        <begin position="1851"/>
        <end position="1861"/>
    </location>
</feature>
<feature type="transmembrane region" description="Helical" evidence="18">
    <location>
        <begin position="507"/>
        <end position="529"/>
    </location>
</feature>
<feature type="transmembrane region" description="Helical" evidence="18">
    <location>
        <begin position="582"/>
        <end position="608"/>
    </location>
</feature>
<dbReference type="Gene3D" id="6.10.250.2500">
    <property type="match status" value="1"/>
</dbReference>
<dbReference type="Gene3D" id="1.10.238.10">
    <property type="entry name" value="EF-hand"/>
    <property type="match status" value="1"/>
</dbReference>
<keyword evidence="8 15" id="KW-0106">Calcium</keyword>
<evidence type="ECO:0000313" key="23">
    <source>
        <dbReference type="Proteomes" id="UP001651158"/>
    </source>
</evidence>
<keyword evidence="4 15" id="KW-0107">Calcium channel</keyword>
<dbReference type="PANTHER" id="PTHR45628:SF7">
    <property type="entry name" value="VOLTAGE-DEPENDENT CALCIUM CHANNEL TYPE A SUBUNIT ALPHA-1"/>
    <property type="match status" value="1"/>
</dbReference>
<organism evidence="22 23">
    <name type="scientific">Taenia crassiceps</name>
    <dbReference type="NCBI Taxonomy" id="6207"/>
    <lineage>
        <taxon>Eukaryota</taxon>
        <taxon>Metazoa</taxon>
        <taxon>Spiralia</taxon>
        <taxon>Lophotrochozoa</taxon>
        <taxon>Platyhelminthes</taxon>
        <taxon>Cestoda</taxon>
        <taxon>Eucestoda</taxon>
        <taxon>Cyclophyllidea</taxon>
        <taxon>Taeniidae</taxon>
        <taxon>Taenia</taxon>
    </lineage>
</organism>
<evidence type="ECO:0000259" key="19">
    <source>
        <dbReference type="Pfam" id="PF00520"/>
    </source>
</evidence>
<feature type="transmembrane region" description="Helical" evidence="18">
    <location>
        <begin position="1167"/>
        <end position="1190"/>
    </location>
</feature>
<evidence type="ECO:0000256" key="9">
    <source>
        <dbReference type="ARBA" id="ARBA00022882"/>
    </source>
</evidence>
<keyword evidence="11" id="KW-0406">Ion transport</keyword>
<feature type="domain" description="Voltage-dependent calcium channel alpha-1 subunit IQ" evidence="20">
    <location>
        <begin position="1360"/>
        <end position="1434"/>
    </location>
</feature>
<keyword evidence="7" id="KW-0677">Repeat</keyword>
<dbReference type="Gene3D" id="1.20.120.350">
    <property type="entry name" value="Voltage-gated potassium channels. Chain C"/>
    <property type="match status" value="4"/>
</dbReference>
<evidence type="ECO:0000256" key="4">
    <source>
        <dbReference type="ARBA" id="ARBA00022673"/>
    </source>
</evidence>
<evidence type="ECO:0000256" key="17">
    <source>
        <dbReference type="SAM" id="MobiDB-lite"/>
    </source>
</evidence>
<dbReference type="InterPro" id="IPR031649">
    <property type="entry name" value="GPHH_dom"/>
</dbReference>
<feature type="domain" description="Voltage-dependent L-type calcium channel IQ-associated" evidence="21">
    <location>
        <begin position="1297"/>
        <end position="1350"/>
    </location>
</feature>
<evidence type="ECO:0000256" key="6">
    <source>
        <dbReference type="ARBA" id="ARBA00022723"/>
    </source>
</evidence>
<evidence type="ECO:0000259" key="20">
    <source>
        <dbReference type="Pfam" id="PF08763"/>
    </source>
</evidence>
<keyword evidence="23" id="KW-1185">Reference proteome</keyword>
<dbReference type="Proteomes" id="UP001651158">
    <property type="component" value="Unassembled WGS sequence"/>
</dbReference>
<feature type="transmembrane region" description="Helical" evidence="18">
    <location>
        <begin position="762"/>
        <end position="780"/>
    </location>
</feature>
<feature type="transmembrane region" description="Helical" evidence="18">
    <location>
        <begin position="1254"/>
        <end position="1277"/>
    </location>
</feature>
<evidence type="ECO:0000256" key="2">
    <source>
        <dbReference type="ARBA" id="ARBA00022448"/>
    </source>
</evidence>
<reference evidence="22 23" key="1">
    <citation type="journal article" date="2022" name="Front. Cell. Infect. Microbiol.">
        <title>The Genomes of Two Strains of Taenia crassiceps the Animal Model for the Study of Human Cysticercosis.</title>
        <authorList>
            <person name="Bobes R.J."/>
            <person name="Estrada K."/>
            <person name="Rios-Valencia D.G."/>
            <person name="Calderon-Gallegos A."/>
            <person name="de la Torre P."/>
            <person name="Carrero J.C."/>
            <person name="Sanchez-Flores A."/>
            <person name="Laclette J.P."/>
        </authorList>
    </citation>
    <scope>NUCLEOTIDE SEQUENCE [LARGE SCALE GENOMIC DNA]</scope>
    <source>
        <strain evidence="22">WFUcys</strain>
    </source>
</reference>
<feature type="transmembrane region" description="Helical" evidence="18">
    <location>
        <begin position="20"/>
        <end position="43"/>
    </location>
</feature>
<evidence type="ECO:0000256" key="8">
    <source>
        <dbReference type="ARBA" id="ARBA00022837"/>
    </source>
</evidence>
<dbReference type="InterPro" id="IPR050599">
    <property type="entry name" value="VDCC_alpha-1_subunit"/>
</dbReference>
<keyword evidence="9 15" id="KW-0851">Voltage-gated channel</keyword>
<keyword evidence="13" id="KW-0325">Glycoprotein</keyword>
<sequence>MEVHLPNNDRRPISTRMEFLENYFLGIFTCEAILKIVALGFVLQSGAYLRNVWNLLDFTVVITGYITVFAQTGTGIDLRTLRAVRVLRPLKLVSGIPSLQVVLKSLIKAMSPLLQIGLLVLFGIVVLAIVGLEFYGGGFHLTCFDEQNPQELPNSIPTVARLVPCVITNDSNNPGKGVPPGAFVCPTGYVCKGYWEGPNFGITSFDNIGYSMLTVFQCITMEGWTDIMSSTDFAFGNRFNFYYFLTLIVIGSFFMLNLVLGVLSGEFAKERERVEKRRAFLKLRRQQQTERELDGYIEWIHKAEEVILAEEQTTMAEKVRILRARRRADKWSRNGKTFADRDCEGLDLGDKRRFVAMRSGSCCRLLKRIRCKFRLSIKSQAFYLTVLVVVFLNAICVAIEHFGQPAWLSDFLHLAEFVFLGLFLTEMLLKIFALGPFLYFQSSFNIFDCVVVLASFFEVIWQMFFPADSFGFSALRSIRLLRIFKCTRYWASLRNLMLSLLNSMRSIVSLLFLLFLFMLIFALLGMQLFGGGFAFEDGQPSQHFDTFAKALLTVFQILTGEDWNTIMYNGIRSQGGLAKGAFIYSIYFVLLMIFGNYTLLNVFLAIAVDNLANAQELTAVEEAEKKIAEQKKADQLKEEYFQMGLLSNESLVISEKDLSNSIGQKLARHYEDLSTHENEGEGSASSEFSKVDMGKAILPYSSMYIFSPSNPIRRFCHFVVNLRYFDLFIMIVIASSSISLAAEDPLIDLGVFLHPHSYFRDPWNVLDAVVVLGALVAFFNRQTDSSGISRNAARKNLGTIKSLRVLRVLRPLKTIRRVPKLKAVFDCVVSSLKNVFNILIVYILFQLIFGVVAVQLFQGKFFACNDLSKKTREECQGYFISFENSDIPEVKPRVWSARAFNYDNIGYAMLTLFTVTTGEGWPDVMKNSIDATDVNHGPKIDYRQQVAIFYVIFFVVFPFFFVNIFVALIIITFKEQGENELVDHELDKNQKQCIDFAINARPLCRYMPEDPKSFKYRIWQLVVSGPFEYFIMTMIALNTLILMMKYHRPEKSLRFTLEADDSTKAYESYCASLMYLNTAFTGMFTIECLLKILAFGPRNYFRDRWNIFDFITVIGSITDVLVTNSQDASFLNLGFLRLFRAARLVKMLRQGYTIRILLWTFIQSFKALPYVCLLIAMLFFIYAIVGMQVFGTIAVDDPSSQITVQTNFRTFGNALLLLFRCSTGESWQELMLSCDYPQRCAHKPENTCGSAGTYLYFVSFIFLCTFLMLNLFVAVIMDNFDYLIRDSSILGSHHLEEFIRVWAEYDPAATGRIHHTDMYEMLRKLEPPVGFGKKCPYRLAYRKLIRMNMPLDDSGCVNFTTTLFALVRESLNIKMGPASVMDIKDAELRDTVREMWPLQAKRMLNLLIPSDEELTCGKMTTGKIYAGLLIYENWLASGRLDQRQSPPLNGTYQKSRFDEIKFQREASHINPLHQESHVDPLINTIQEREKRHFSMDGAETAVEHDGRTEASEVLSNVQLLTGSNYSPPTCELRPPAPRGLVPPTGGAECFTAGSSRPPSPFMDFASAVTSLMQQMNLMVERERSQKFLGRSPDDVDWDSIVAYRSQRGLGNRSRTRFLAAATANISVRNPSKSSHKPNYRFFGGPPHGNIANAIEPPHSISDNIPTLVMEEVASSEAIRPSGVDSSPRNKTFVMSRFINPGGDWEPTPVTSTLALPAVQEGWCSQCHPHAEWNEQSPSPISPNFGHPTCSPEYRERSISSVETPTPSRYASKTPKINFPVLLSSPTAEDHEGLVCFQNNESTTTLCGHDDDVRPNGIKYRCPGQLTNNEAVPPQWLPDIGQRRRPRQRPQSFFTMKTDSGR</sequence>
<feature type="transmembrane region" description="Helical" evidence="18">
    <location>
        <begin position="55"/>
        <end position="78"/>
    </location>
</feature>
<comment type="caution">
    <text evidence="22">The sequence shown here is derived from an EMBL/GenBank/DDBJ whole genome shotgun (WGS) entry which is preliminary data.</text>
</comment>
<evidence type="ECO:0000256" key="11">
    <source>
        <dbReference type="ARBA" id="ARBA00023065"/>
    </source>
</evidence>
<feature type="domain" description="Ion transport" evidence="19">
    <location>
        <begin position="1026"/>
        <end position="1285"/>
    </location>
</feature>
<feature type="transmembrane region" description="Helical" evidence="18">
    <location>
        <begin position="241"/>
        <end position="263"/>
    </location>
</feature>
<dbReference type="Pfam" id="PF08763">
    <property type="entry name" value="Ca_chan_IQ"/>
    <property type="match status" value="1"/>
</dbReference>
<evidence type="ECO:0000256" key="13">
    <source>
        <dbReference type="ARBA" id="ARBA00023180"/>
    </source>
</evidence>
<dbReference type="InterPro" id="IPR027359">
    <property type="entry name" value="Volt_channel_dom_sf"/>
</dbReference>
<comment type="similarity">
    <text evidence="15">Belongs to the calcium channel alpha-1 subunit (TC 1.A.1.11) family.</text>
</comment>
<feature type="domain" description="Ion transport" evidence="19">
    <location>
        <begin position="755"/>
        <end position="979"/>
    </location>
</feature>
<comment type="subcellular location">
    <subcellularLocation>
        <location evidence="1 15">Membrane</location>
        <topology evidence="1 15">Multi-pass membrane protein</topology>
    </subcellularLocation>
</comment>
<feature type="transmembrane region" description="Helical" evidence="18">
    <location>
        <begin position="1073"/>
        <end position="1093"/>
    </location>
</feature>
<keyword evidence="2" id="KW-0813">Transport</keyword>
<dbReference type="Gene3D" id="1.10.287.70">
    <property type="match status" value="4"/>
</dbReference>
<feature type="coiled-coil region" evidence="16">
    <location>
        <begin position="611"/>
        <end position="639"/>
    </location>
</feature>
<dbReference type="PRINTS" id="PR00167">
    <property type="entry name" value="CACHANNEL"/>
</dbReference>
<evidence type="ECO:0000256" key="15">
    <source>
        <dbReference type="RuleBase" id="RU003808"/>
    </source>
</evidence>
<keyword evidence="16" id="KW-0175">Coiled coil</keyword>
<dbReference type="SUPFAM" id="SSF81324">
    <property type="entry name" value="Voltage-gated potassium channels"/>
    <property type="match status" value="4"/>
</dbReference>
<evidence type="ECO:0000256" key="10">
    <source>
        <dbReference type="ARBA" id="ARBA00022989"/>
    </source>
</evidence>